<dbReference type="Proteomes" id="UP000541444">
    <property type="component" value="Unassembled WGS sequence"/>
</dbReference>
<evidence type="ECO:0000313" key="1">
    <source>
        <dbReference type="EMBL" id="KAF6175774.1"/>
    </source>
</evidence>
<dbReference type="PANTHER" id="PTHR33240">
    <property type="entry name" value="OS08G0508500 PROTEIN"/>
    <property type="match status" value="1"/>
</dbReference>
<protein>
    <submittedName>
        <fullName evidence="1">Uncharacterized protein</fullName>
    </submittedName>
</protein>
<dbReference type="AlphaFoldDB" id="A0A7J7P9F8"/>
<comment type="caution">
    <text evidence="1">The sequence shown here is derived from an EMBL/GenBank/DDBJ whole genome shotgun (WGS) entry which is preliminary data.</text>
</comment>
<organism evidence="1 2">
    <name type="scientific">Kingdonia uniflora</name>
    <dbReference type="NCBI Taxonomy" id="39325"/>
    <lineage>
        <taxon>Eukaryota</taxon>
        <taxon>Viridiplantae</taxon>
        <taxon>Streptophyta</taxon>
        <taxon>Embryophyta</taxon>
        <taxon>Tracheophyta</taxon>
        <taxon>Spermatophyta</taxon>
        <taxon>Magnoliopsida</taxon>
        <taxon>Ranunculales</taxon>
        <taxon>Circaeasteraceae</taxon>
        <taxon>Kingdonia</taxon>
    </lineage>
</organism>
<reference evidence="1 2" key="1">
    <citation type="journal article" date="2020" name="IScience">
        <title>Genome Sequencing of the Endangered Kingdonia uniflora (Circaeasteraceae, Ranunculales) Reveals Potential Mechanisms of Evolutionary Specialization.</title>
        <authorList>
            <person name="Sun Y."/>
            <person name="Deng T."/>
            <person name="Zhang A."/>
            <person name="Moore M.J."/>
            <person name="Landis J.B."/>
            <person name="Lin N."/>
            <person name="Zhang H."/>
            <person name="Zhang X."/>
            <person name="Huang J."/>
            <person name="Zhang X."/>
            <person name="Sun H."/>
            <person name="Wang H."/>
        </authorList>
    </citation>
    <scope>NUCLEOTIDE SEQUENCE [LARGE SCALE GENOMIC DNA]</scope>
    <source>
        <strain evidence="1">TB1705</strain>
        <tissue evidence="1">Leaf</tissue>
    </source>
</reference>
<dbReference type="OrthoDB" id="1738169at2759"/>
<dbReference type="EMBL" id="JACGCM010000146">
    <property type="protein sequence ID" value="KAF6175774.1"/>
    <property type="molecule type" value="Genomic_DNA"/>
</dbReference>
<evidence type="ECO:0000313" key="2">
    <source>
        <dbReference type="Proteomes" id="UP000541444"/>
    </source>
</evidence>
<keyword evidence="2" id="KW-1185">Reference proteome</keyword>
<accession>A0A7J7P9F8</accession>
<gene>
    <name evidence="1" type="ORF">GIB67_035901</name>
</gene>
<dbReference type="PANTHER" id="PTHR33240:SF8">
    <property type="entry name" value="OS03G0439900 PROTEIN"/>
    <property type="match status" value="1"/>
</dbReference>
<name>A0A7J7P9F8_9MAGN</name>
<proteinExistence type="predicted"/>
<sequence>MPELSNRRFGISFEDCDISHVKFPHHDALVIMLKIKKFIMHTMMIDAESGIEILFQSTIDQMGLANQVIPSDTDISGFNGSKIDKVDKIILPITAGPATIDDYGPLLDSQHGSNRFHLSSSTPLQTQ</sequence>